<name>A0A5K8A2X2_9BACT</name>
<evidence type="ECO:0000313" key="4">
    <source>
        <dbReference type="Proteomes" id="UP000425960"/>
    </source>
</evidence>
<dbReference type="RefSeq" id="WP_155326337.1">
    <property type="nucleotide sequence ID" value="NZ_AP021877.1"/>
</dbReference>
<dbReference type="Pfam" id="PF03743">
    <property type="entry name" value="TrbI"/>
    <property type="match status" value="1"/>
</dbReference>
<sequence length="390" mass="44210">MNFFQNFKNRNRAPMKWRILMGGVFVIAIISSVFFWSLSKKKDVSGKVDTPRVDRKERTFEAGHAATPEYNRKLKEHQDKKADEAEKKRETFVPSTVGTDETNKILDELENNLNQASKKEEEKPKRKVVRNLSKKDKMRTNKEMERRLEAQRREAEKKRQIYADSVSAAITELRKPEIYLPQKTFVYAKQTIPSDVSPVEKGVNNQVTALNSPFNPGDLIYCINEVEVNSDVPGPVVLTIMNGTREGQFFGEFKKHEKHLLIELNTFVEKDGAVHKVKAYAIDPNIPKTAVRSRVNNRYFSRWAALIASSFLRSWGEATALSGSESSNTIGTGGYYTVTSRPEYDTEEKAWIASGDAAGEMEKIAKDYFKTPPTVYLDANTPIGVLIMPG</sequence>
<evidence type="ECO:0000256" key="2">
    <source>
        <dbReference type="SAM" id="Phobius"/>
    </source>
</evidence>
<accession>A0A5K8A2X2</accession>
<gene>
    <name evidence="3" type="ORF">DSCO28_73240</name>
</gene>
<feature type="transmembrane region" description="Helical" evidence="2">
    <location>
        <begin position="20"/>
        <end position="38"/>
    </location>
</feature>
<organism evidence="3 4">
    <name type="scientific">Desulfosarcina ovata subsp. sediminis</name>
    <dbReference type="NCBI Taxonomy" id="885957"/>
    <lineage>
        <taxon>Bacteria</taxon>
        <taxon>Pseudomonadati</taxon>
        <taxon>Thermodesulfobacteriota</taxon>
        <taxon>Desulfobacteria</taxon>
        <taxon>Desulfobacterales</taxon>
        <taxon>Desulfosarcinaceae</taxon>
        <taxon>Desulfosarcina</taxon>
    </lineage>
</organism>
<keyword evidence="2" id="KW-0812">Transmembrane</keyword>
<dbReference type="Proteomes" id="UP000425960">
    <property type="component" value="Plasmid Do28_1"/>
</dbReference>
<proteinExistence type="predicted"/>
<keyword evidence="2" id="KW-0472">Membrane</keyword>
<reference evidence="3 4" key="1">
    <citation type="submission" date="2019-11" db="EMBL/GenBank/DDBJ databases">
        <title>Comparative genomics of hydrocarbon-degrading Desulfosarcina strains.</title>
        <authorList>
            <person name="Watanabe M."/>
            <person name="Kojima H."/>
            <person name="Fukui M."/>
        </authorList>
    </citation>
    <scope>NUCLEOTIDE SEQUENCE [LARGE SCALE GENOMIC DNA]</scope>
    <source>
        <strain evidence="3 4">28bB2T</strain>
        <plasmid evidence="4">do28_1 dna</plasmid>
    </source>
</reference>
<feature type="region of interest" description="Disordered" evidence="1">
    <location>
        <begin position="113"/>
        <end position="147"/>
    </location>
</feature>
<keyword evidence="3" id="KW-0614">Plasmid</keyword>
<dbReference type="CDD" id="cd16431">
    <property type="entry name" value="IcmE"/>
    <property type="match status" value="1"/>
</dbReference>
<keyword evidence="2" id="KW-1133">Transmembrane helix</keyword>
<dbReference type="AlphaFoldDB" id="A0A5K8A2X2"/>
<dbReference type="KEGG" id="dov:DSCO28_73240"/>
<evidence type="ECO:0000256" key="1">
    <source>
        <dbReference type="SAM" id="MobiDB-lite"/>
    </source>
</evidence>
<dbReference type="InterPro" id="IPR049855">
    <property type="entry name" value="DotG/IcmE-like_C"/>
</dbReference>
<protein>
    <submittedName>
        <fullName evidence="3">Uncharacterized protein</fullName>
    </submittedName>
</protein>
<evidence type="ECO:0000313" key="3">
    <source>
        <dbReference type="EMBL" id="BBO86758.1"/>
    </source>
</evidence>
<dbReference type="InterPro" id="IPR005498">
    <property type="entry name" value="T4SS_VirB10/TraB/TrbI"/>
</dbReference>
<feature type="compositionally biased region" description="Basic and acidic residues" evidence="1">
    <location>
        <begin position="133"/>
        <end position="147"/>
    </location>
</feature>
<dbReference type="EMBL" id="AP021877">
    <property type="protein sequence ID" value="BBO86758.1"/>
    <property type="molecule type" value="Genomic_DNA"/>
</dbReference>
<geneLocation type="plasmid" evidence="4">
    <name>do28_1 dna</name>
</geneLocation>